<dbReference type="InterPro" id="IPR032580">
    <property type="entry name" value="SatD"/>
</dbReference>
<reference evidence="1 2" key="2">
    <citation type="submission" date="2023-12" db="EMBL/GenBank/DDBJ databases">
        <title>Description of an unclassified Opitutus bacterium of Verrucomicrobiota.</title>
        <authorList>
            <person name="Zhang D.-F."/>
        </authorList>
    </citation>
    <scope>NUCLEOTIDE SEQUENCE [LARGE SCALE GENOMIC DNA]</scope>
    <source>
        <strain evidence="1 2">WL0086</strain>
    </source>
</reference>
<dbReference type="Pfam" id="PF16264">
    <property type="entry name" value="SatD"/>
    <property type="match status" value="1"/>
</dbReference>
<gene>
    <name evidence="1" type="ORF">K1X11_008920</name>
</gene>
<name>A0ABZ1CG33_9BACT</name>
<accession>A0ABZ1CG33</accession>
<dbReference type="EMBL" id="CP139781">
    <property type="protein sequence ID" value="WRQ89529.1"/>
    <property type="molecule type" value="Genomic_DNA"/>
</dbReference>
<reference evidence="1 2" key="1">
    <citation type="submission" date="2021-08" db="EMBL/GenBank/DDBJ databases">
        <authorList>
            <person name="Zhang D."/>
            <person name="Zhang A."/>
            <person name="Wang L."/>
        </authorList>
    </citation>
    <scope>NUCLEOTIDE SEQUENCE [LARGE SCALE GENOMIC DNA]</scope>
    <source>
        <strain evidence="1 2">WL0086</strain>
    </source>
</reference>
<proteinExistence type="predicted"/>
<sequence length="217" mass="24413">MKNTTQFIFMADVIGSEAHPSRALGTHLKATTTTANRKFAEALRSPLTVTLGDEFQGLCTNLRAGIDLILWFEHQLRQKPLEVAKTAHPYALRYVLHAGQVDTPINPERAHGMLGPGLTHARRTLEAHRRGAPRIQVDLPDAQLASRLQNLFGVLTALTDDFKPADFTFIEALFATTDSEKLSRQFDRHRTSIERRRVTLKIDACLTLERLLRDHAD</sequence>
<evidence type="ECO:0000313" key="2">
    <source>
        <dbReference type="Proteomes" id="UP000738431"/>
    </source>
</evidence>
<keyword evidence="2" id="KW-1185">Reference proteome</keyword>
<organism evidence="1 2">
    <name type="scientific">Actomonas aquatica</name>
    <dbReference type="NCBI Taxonomy" id="2866162"/>
    <lineage>
        <taxon>Bacteria</taxon>
        <taxon>Pseudomonadati</taxon>
        <taxon>Verrucomicrobiota</taxon>
        <taxon>Opitutia</taxon>
        <taxon>Opitutales</taxon>
        <taxon>Opitutaceae</taxon>
        <taxon>Actomonas</taxon>
    </lineage>
</organism>
<evidence type="ECO:0000313" key="1">
    <source>
        <dbReference type="EMBL" id="WRQ89529.1"/>
    </source>
</evidence>
<dbReference type="Proteomes" id="UP000738431">
    <property type="component" value="Chromosome"/>
</dbReference>
<dbReference type="RefSeq" id="WP_221029783.1">
    <property type="nucleotide sequence ID" value="NZ_CP139781.1"/>
</dbReference>
<protein>
    <submittedName>
        <fullName evidence="1">SatD family protein</fullName>
    </submittedName>
</protein>